<feature type="signal peptide" evidence="1">
    <location>
        <begin position="1"/>
        <end position="20"/>
    </location>
</feature>
<evidence type="ECO:0000256" key="1">
    <source>
        <dbReference type="SAM" id="SignalP"/>
    </source>
</evidence>
<sequence>MRIVATIVCLCMCFWGQAQTFRMTEKEQTQVKKTSNKALPYLLKIEQVLDNNAILLQQQDPNIQNPAINELVKQSLTMATTENQIRLKKIICIACYKEEWLNQITAAELLLDVDIEGREGISLAQETNQNQAVYSTENTQQRNGQVPIESNRELTAQEKSKRGYDNLANALKGHFGQDYFTVFRNLDYNFVTMNFTSFLQGQMRMAYKEQLRQKSKIIEKYVPGISTRQGEYLNVTYHIKRDNNIYGAYSEGATLVQSVEIVGNSDLVANLFTAYWQVTPKLEGYKKGEVISKQFWNDYVVLEVLSLRESKITIKKGNFTLDYEAIFGLHPQVESK</sequence>
<protein>
    <submittedName>
        <fullName evidence="2">Uncharacterized protein</fullName>
    </submittedName>
</protein>
<dbReference type="EMBL" id="WMJX01000081">
    <property type="protein sequence ID" value="MTG99428.1"/>
    <property type="molecule type" value="Genomic_DNA"/>
</dbReference>
<name>A0A6I3LLG1_9FLAO</name>
<keyword evidence="3" id="KW-1185">Reference proteome</keyword>
<keyword evidence="1" id="KW-0732">Signal</keyword>
<evidence type="ECO:0000313" key="3">
    <source>
        <dbReference type="Proteomes" id="UP000438760"/>
    </source>
</evidence>
<feature type="chain" id="PRO_5026056580" evidence="1">
    <location>
        <begin position="21"/>
        <end position="336"/>
    </location>
</feature>
<proteinExistence type="predicted"/>
<gene>
    <name evidence="2" type="ORF">GJV76_15080</name>
</gene>
<evidence type="ECO:0000313" key="2">
    <source>
        <dbReference type="EMBL" id="MTG99428.1"/>
    </source>
</evidence>
<organism evidence="2 3">
    <name type="scientific">Myroides albus</name>
    <dbReference type="NCBI Taxonomy" id="2562892"/>
    <lineage>
        <taxon>Bacteria</taxon>
        <taxon>Pseudomonadati</taxon>
        <taxon>Bacteroidota</taxon>
        <taxon>Flavobacteriia</taxon>
        <taxon>Flavobacteriales</taxon>
        <taxon>Flavobacteriaceae</taxon>
        <taxon>Myroides</taxon>
    </lineage>
</organism>
<comment type="caution">
    <text evidence="2">The sequence shown here is derived from an EMBL/GenBank/DDBJ whole genome shotgun (WGS) entry which is preliminary data.</text>
</comment>
<dbReference type="RefSeq" id="WP_155093415.1">
    <property type="nucleotide sequence ID" value="NZ_CP102754.1"/>
</dbReference>
<reference evidence="2 3" key="1">
    <citation type="submission" date="2019-11" db="EMBL/GenBank/DDBJ databases">
        <title>Genome of Strain BIT-d1.</title>
        <authorList>
            <person name="Yang Y."/>
        </authorList>
    </citation>
    <scope>NUCLEOTIDE SEQUENCE [LARGE SCALE GENOMIC DNA]</scope>
    <source>
        <strain evidence="2 3">BIT-d1</strain>
    </source>
</reference>
<dbReference type="OrthoDB" id="1454073at2"/>
<dbReference type="AlphaFoldDB" id="A0A6I3LLG1"/>
<dbReference type="Proteomes" id="UP000438760">
    <property type="component" value="Unassembled WGS sequence"/>
</dbReference>
<accession>A0A6I3LLG1</accession>